<evidence type="ECO:0000256" key="6">
    <source>
        <dbReference type="SAM" id="SignalP"/>
    </source>
</evidence>
<feature type="chain" id="PRO_5046934916" evidence="6">
    <location>
        <begin position="26"/>
        <end position="345"/>
    </location>
</feature>
<comment type="similarity">
    <text evidence="2">Belongs to the prokaryotic sulfate-binding protein family.</text>
</comment>
<keyword evidence="8" id="KW-1185">Reference proteome</keyword>
<dbReference type="RefSeq" id="WP_192276709.1">
    <property type="nucleotide sequence ID" value="NZ_JACZDF010000001.1"/>
</dbReference>
<evidence type="ECO:0000256" key="2">
    <source>
        <dbReference type="ARBA" id="ARBA00006099"/>
    </source>
</evidence>
<dbReference type="Pfam" id="PF13531">
    <property type="entry name" value="SBP_bac_11"/>
    <property type="match status" value="1"/>
</dbReference>
<feature type="signal peptide" evidence="6">
    <location>
        <begin position="1"/>
        <end position="25"/>
    </location>
</feature>
<evidence type="ECO:0000313" key="8">
    <source>
        <dbReference type="Proteomes" id="UP000642107"/>
    </source>
</evidence>
<comment type="subcellular location">
    <subcellularLocation>
        <location evidence="1">Periplasm</location>
    </subcellularLocation>
</comment>
<evidence type="ECO:0000256" key="1">
    <source>
        <dbReference type="ARBA" id="ARBA00004418"/>
    </source>
</evidence>
<dbReference type="Proteomes" id="UP000642107">
    <property type="component" value="Unassembled WGS sequence"/>
</dbReference>
<dbReference type="InterPro" id="IPR005669">
    <property type="entry name" value="Thiosulph/SO4-bd"/>
</dbReference>
<dbReference type="EMBL" id="JACZDF010000001">
    <property type="protein sequence ID" value="MBD9697988.1"/>
    <property type="molecule type" value="Genomic_DNA"/>
</dbReference>
<protein>
    <submittedName>
        <fullName evidence="7">Sulfate ABC transporter substrate-binding protein</fullName>
    </submittedName>
</protein>
<dbReference type="NCBIfam" id="TIGR00971">
    <property type="entry name" value="3a0106s03"/>
    <property type="match status" value="1"/>
</dbReference>
<comment type="caution">
    <text evidence="7">The sequence shown here is derived from an EMBL/GenBank/DDBJ whole genome shotgun (WGS) entry which is preliminary data.</text>
</comment>
<gene>
    <name evidence="7" type="ORF">IGS67_00530</name>
</gene>
<evidence type="ECO:0000313" key="7">
    <source>
        <dbReference type="EMBL" id="MBD9697988.1"/>
    </source>
</evidence>
<dbReference type="PANTHER" id="PTHR30368:SF2">
    <property type="entry name" value="SULFATE-BINDING PROTEIN"/>
    <property type="match status" value="1"/>
</dbReference>
<evidence type="ECO:0000256" key="4">
    <source>
        <dbReference type="ARBA" id="ARBA00022729"/>
    </source>
</evidence>
<dbReference type="PROSITE" id="PS51257">
    <property type="entry name" value="PROKAR_LIPOPROTEIN"/>
    <property type="match status" value="1"/>
</dbReference>
<organism evidence="7 8">
    <name type="scientific">Flavimobilis rhizosphaerae</name>
    <dbReference type="NCBI Taxonomy" id="2775421"/>
    <lineage>
        <taxon>Bacteria</taxon>
        <taxon>Bacillati</taxon>
        <taxon>Actinomycetota</taxon>
        <taxon>Actinomycetes</taxon>
        <taxon>Micrococcales</taxon>
        <taxon>Jonesiaceae</taxon>
        <taxon>Flavimobilis</taxon>
    </lineage>
</organism>
<keyword evidence="4 6" id="KW-0732">Signal</keyword>
<name>A0ABR9DLM1_9MICO</name>
<evidence type="ECO:0000256" key="3">
    <source>
        <dbReference type="ARBA" id="ARBA00022448"/>
    </source>
</evidence>
<dbReference type="SUPFAM" id="SSF53850">
    <property type="entry name" value="Periplasmic binding protein-like II"/>
    <property type="match status" value="1"/>
</dbReference>
<proteinExistence type="inferred from homology"/>
<accession>A0ABR9DLM1</accession>
<dbReference type="PANTHER" id="PTHR30368">
    <property type="entry name" value="SULFATE-BINDING PROTEIN"/>
    <property type="match status" value="1"/>
</dbReference>
<sequence length="345" mass="35610">MPARDRRRSAATATAVAILTTLALGACSPEPIGGAAAPGTSDAPLSLVGFAVPKAAHDEAQKAFAATAPGDGTTWTTSYGASGDQSRAVASGLDADVVHLSLEGDLTRLVDAGLVADTWDDGPHAGILSTSVVVLVVRAGNPKNIRGWDDLVRDDVAVVTPNPGSSGSARWNILAAYGAAVADGTEADGETYLRNLFDHVAALPGSGRDATTAFTSGTGDVLLSYENEAILARQQGETFEYVVPDATLLIENPAAVTKNADPRGQQYLDFVHSPAGQKIFASKGFRPLVDVGDLNVPGANDPADPFPAPSKLFTIADLGGWSDVNARFFADDGLVTRIQQEKGTS</sequence>
<reference evidence="7 8" key="1">
    <citation type="submission" date="2020-09" db="EMBL/GenBank/DDBJ databases">
        <title>Flavimobilis rhizosphaerae sp. nov., isolated from rhizosphere soil of Spartina alterniflora.</title>
        <authorList>
            <person name="Hanqin C."/>
        </authorList>
    </citation>
    <scope>NUCLEOTIDE SEQUENCE [LARGE SCALE GENOMIC DNA]</scope>
    <source>
        <strain evidence="7 8">GY 10621</strain>
    </source>
</reference>
<keyword evidence="3" id="KW-0813">Transport</keyword>
<dbReference type="Gene3D" id="3.40.190.10">
    <property type="entry name" value="Periplasmic binding protein-like II"/>
    <property type="match status" value="2"/>
</dbReference>
<evidence type="ECO:0000256" key="5">
    <source>
        <dbReference type="ARBA" id="ARBA00022764"/>
    </source>
</evidence>
<keyword evidence="5" id="KW-0574">Periplasm</keyword>